<dbReference type="SUPFAM" id="SSF55347">
    <property type="entry name" value="Glyceraldehyde-3-phosphate dehydrogenase-like, C-terminal domain"/>
    <property type="match status" value="1"/>
</dbReference>
<evidence type="ECO:0000259" key="1">
    <source>
        <dbReference type="Pfam" id="PF01408"/>
    </source>
</evidence>
<dbReference type="InterPro" id="IPR036291">
    <property type="entry name" value="NAD(P)-bd_dom_sf"/>
</dbReference>
<dbReference type="GO" id="GO:0000166">
    <property type="term" value="F:nucleotide binding"/>
    <property type="evidence" value="ECO:0007669"/>
    <property type="project" value="InterPro"/>
</dbReference>
<dbReference type="Pfam" id="PF22725">
    <property type="entry name" value="GFO_IDH_MocA_C3"/>
    <property type="match status" value="1"/>
</dbReference>
<evidence type="ECO:0000259" key="2">
    <source>
        <dbReference type="Pfam" id="PF22725"/>
    </source>
</evidence>
<dbReference type="AlphaFoldDB" id="A0A317L6H5"/>
<evidence type="ECO:0000313" key="3">
    <source>
        <dbReference type="EMBL" id="PWU69359.1"/>
    </source>
</evidence>
<feature type="domain" description="Gfo/Idh/MocA-like oxidoreductase N-terminal" evidence="1">
    <location>
        <begin position="2"/>
        <end position="119"/>
    </location>
</feature>
<keyword evidence="4" id="KW-1185">Reference proteome</keyword>
<feature type="domain" description="GFO/IDH/MocA-like oxidoreductase" evidence="2">
    <location>
        <begin position="127"/>
        <end position="249"/>
    </location>
</feature>
<dbReference type="PANTHER" id="PTHR43377">
    <property type="entry name" value="BILIVERDIN REDUCTASE A"/>
    <property type="match status" value="1"/>
</dbReference>
<dbReference type="Gene3D" id="3.40.50.720">
    <property type="entry name" value="NAD(P)-binding Rossmann-like Domain"/>
    <property type="match status" value="1"/>
</dbReference>
<dbReference type="EMBL" id="QGTD01000005">
    <property type="protein sequence ID" value="PWU69359.1"/>
    <property type="molecule type" value="Genomic_DNA"/>
</dbReference>
<comment type="caution">
    <text evidence="3">The sequence shown here is derived from an EMBL/GenBank/DDBJ whole genome shotgun (WGS) entry which is preliminary data.</text>
</comment>
<reference evidence="3 4" key="1">
    <citation type="submission" date="2018-05" db="EMBL/GenBank/DDBJ databases">
        <title>Genomic analysis of Gracilibacillus dipsosauri DD1 reveals novel features of a salt-tolerant amylase.</title>
        <authorList>
            <person name="Deutch C.E."/>
            <person name="Yang S."/>
        </authorList>
    </citation>
    <scope>NUCLEOTIDE SEQUENCE [LARGE SCALE GENOMIC DNA]</scope>
    <source>
        <strain evidence="3 4">DD1</strain>
    </source>
</reference>
<accession>A0A317L6H5</accession>
<dbReference type="InterPro" id="IPR000683">
    <property type="entry name" value="Gfo/Idh/MocA-like_OxRdtase_N"/>
</dbReference>
<evidence type="ECO:0000313" key="4">
    <source>
        <dbReference type="Proteomes" id="UP000245624"/>
    </source>
</evidence>
<protein>
    <submittedName>
        <fullName evidence="3">Gfo/Idh/MocA family oxidoreductase</fullName>
    </submittedName>
</protein>
<dbReference type="PANTHER" id="PTHR43377:SF1">
    <property type="entry name" value="BILIVERDIN REDUCTASE A"/>
    <property type="match status" value="1"/>
</dbReference>
<name>A0A317L6H5_9BACI</name>
<organism evidence="3 4">
    <name type="scientific">Gracilibacillus dipsosauri</name>
    <dbReference type="NCBI Taxonomy" id="178340"/>
    <lineage>
        <taxon>Bacteria</taxon>
        <taxon>Bacillati</taxon>
        <taxon>Bacillota</taxon>
        <taxon>Bacilli</taxon>
        <taxon>Bacillales</taxon>
        <taxon>Bacillaceae</taxon>
        <taxon>Gracilibacillus</taxon>
    </lineage>
</organism>
<sequence>MKVGIISFAHLHASAYAHYLMEHPEVELVAIWDEDAKRAVEMAEKYYCHCYTVLEEFLATNIEAVVVCSENAKHKEHVIAAAKAKKHILCEKPIATDLLDAKAMIDACHQENVVLQIAYPVRFSPVMQQVKKIIESGQIGKIVAINGTNHGQMPGGWFINKSLSGGGAATDHIVHLLDLTRWLLNDEVRNIYAELDTKFYDIDVEDCGMVSAELESGIIVSIDPSWSRPKTFPTWGDVTMEITGTKGDLSIDVFKQHLVWYNDRDNKVQQLPWGRDMDQGLIEDFISCVKEGREPSITGEDGFRALEVVKAAYQSSNNKKLVELDRIDL</sequence>
<gene>
    <name evidence="3" type="ORF">DLJ74_05090</name>
</gene>
<dbReference type="SUPFAM" id="SSF51735">
    <property type="entry name" value="NAD(P)-binding Rossmann-fold domains"/>
    <property type="match status" value="1"/>
</dbReference>
<dbReference type="Gene3D" id="3.30.360.10">
    <property type="entry name" value="Dihydrodipicolinate Reductase, domain 2"/>
    <property type="match status" value="1"/>
</dbReference>
<proteinExistence type="predicted"/>
<dbReference type="RefSeq" id="WP_109983606.1">
    <property type="nucleotide sequence ID" value="NZ_JAJUIE010000011.1"/>
</dbReference>
<dbReference type="Pfam" id="PF01408">
    <property type="entry name" value="GFO_IDH_MocA"/>
    <property type="match status" value="1"/>
</dbReference>
<dbReference type="Proteomes" id="UP000245624">
    <property type="component" value="Unassembled WGS sequence"/>
</dbReference>
<dbReference type="InterPro" id="IPR051450">
    <property type="entry name" value="Gfo/Idh/MocA_Oxidoreductases"/>
</dbReference>
<dbReference type="OrthoDB" id="9815825at2"/>
<dbReference type="InterPro" id="IPR055170">
    <property type="entry name" value="GFO_IDH_MocA-like_dom"/>
</dbReference>